<feature type="region of interest" description="Disordered" evidence="1">
    <location>
        <begin position="1"/>
        <end position="50"/>
    </location>
</feature>
<dbReference type="PATRIC" id="fig|1177154.3.peg.1310"/>
<evidence type="ECO:0000313" key="2">
    <source>
        <dbReference type="EMBL" id="KGD65395.1"/>
    </source>
</evidence>
<evidence type="ECO:0000313" key="3">
    <source>
        <dbReference type="Proteomes" id="UP000029444"/>
    </source>
</evidence>
<proteinExistence type="predicted"/>
<gene>
    <name evidence="2" type="ORF">Y5S_01288</name>
</gene>
<organism evidence="2 3">
    <name type="scientific">Alcanivorax nanhaiticus</name>
    <dbReference type="NCBI Taxonomy" id="1177154"/>
    <lineage>
        <taxon>Bacteria</taxon>
        <taxon>Pseudomonadati</taxon>
        <taxon>Pseudomonadota</taxon>
        <taxon>Gammaproteobacteria</taxon>
        <taxon>Oceanospirillales</taxon>
        <taxon>Alcanivoracaceae</taxon>
        <taxon>Alcanivorax</taxon>
    </lineage>
</organism>
<dbReference type="Proteomes" id="UP000029444">
    <property type="component" value="Unassembled WGS sequence"/>
</dbReference>
<evidence type="ECO:0000256" key="1">
    <source>
        <dbReference type="SAM" id="MobiDB-lite"/>
    </source>
</evidence>
<sequence>MQPKRLGPGRGSFQTVNNDAGNPLPAKTDSQSEPGGPSADNERLGRAVLGNGDGTISLSCILANNR</sequence>
<dbReference type="EMBL" id="ARXV01000004">
    <property type="protein sequence ID" value="KGD65395.1"/>
    <property type="molecule type" value="Genomic_DNA"/>
</dbReference>
<dbReference type="STRING" id="1177154.Y5S_01288"/>
<accession>A0A095US81</accession>
<comment type="caution">
    <text evidence="2">The sequence shown here is derived from an EMBL/GenBank/DDBJ whole genome shotgun (WGS) entry which is preliminary data.</text>
</comment>
<reference evidence="2 3" key="1">
    <citation type="submission" date="2012-09" db="EMBL/GenBank/DDBJ databases">
        <title>Genome Sequence of alkane-degrading Bacterium Alcanivorax sp. 19-m-6.</title>
        <authorList>
            <person name="Lai Q."/>
            <person name="Shao Z."/>
        </authorList>
    </citation>
    <scope>NUCLEOTIDE SEQUENCE [LARGE SCALE GENOMIC DNA]</scope>
    <source>
        <strain evidence="2 3">19-m-6</strain>
    </source>
</reference>
<keyword evidence="3" id="KW-1185">Reference proteome</keyword>
<name>A0A095US81_9GAMM</name>
<protein>
    <submittedName>
        <fullName evidence="2">Uncharacterized protein</fullName>
    </submittedName>
</protein>
<dbReference type="AlphaFoldDB" id="A0A095US81"/>